<dbReference type="SUPFAM" id="SSF54862">
    <property type="entry name" value="4Fe-4S ferredoxins"/>
    <property type="match status" value="1"/>
</dbReference>
<name>A0A9X2S4R6_9FIRM</name>
<dbReference type="EMBL" id="JANKBY010000188">
    <property type="protein sequence ID" value="MCR1823756.1"/>
    <property type="molecule type" value="Genomic_DNA"/>
</dbReference>
<keyword evidence="1" id="KW-0479">Metal-binding</keyword>
<proteinExistence type="predicted"/>
<evidence type="ECO:0000256" key="2">
    <source>
        <dbReference type="ARBA" id="ARBA00023004"/>
    </source>
</evidence>
<evidence type="ECO:0000313" key="5">
    <source>
        <dbReference type="EMBL" id="MCR1823756.1"/>
    </source>
</evidence>
<sequence length="40" mass="4627">MTDDSTCISCMRCISICPNHLRYLNKVMLFVASQKMKKLC</sequence>
<dbReference type="Proteomes" id="UP001140817">
    <property type="component" value="Unassembled WGS sequence"/>
</dbReference>
<dbReference type="GO" id="GO:0046872">
    <property type="term" value="F:metal ion binding"/>
    <property type="evidence" value="ECO:0007669"/>
    <property type="project" value="UniProtKB-KW"/>
</dbReference>
<evidence type="ECO:0000259" key="4">
    <source>
        <dbReference type="PROSITE" id="PS51379"/>
    </source>
</evidence>
<accession>A0A9X2S4R6</accession>
<reference evidence="5" key="1">
    <citation type="submission" date="2022-07" db="EMBL/GenBank/DDBJ databases">
        <title>Enhanced cultured diversity of the mouse gut microbiota enables custom-made synthetic communities.</title>
        <authorList>
            <person name="Afrizal A."/>
        </authorList>
    </citation>
    <scope>NUCLEOTIDE SEQUENCE</scope>
    <source>
        <strain evidence="5">DSM 29186</strain>
    </source>
</reference>
<dbReference type="InterPro" id="IPR017900">
    <property type="entry name" value="4Fe4S_Fe_S_CS"/>
</dbReference>
<protein>
    <submittedName>
        <fullName evidence="5">Ferredoxin</fullName>
    </submittedName>
</protein>
<keyword evidence="6" id="KW-1185">Reference proteome</keyword>
<feature type="domain" description="4Fe-4S ferredoxin-type" evidence="4">
    <location>
        <begin position="1"/>
        <end position="27"/>
    </location>
</feature>
<keyword evidence="2" id="KW-0408">Iron</keyword>
<organism evidence="5 6">
    <name type="scientific">Terrisporobacter muris</name>
    <dbReference type="NCBI Taxonomy" id="2963284"/>
    <lineage>
        <taxon>Bacteria</taxon>
        <taxon>Bacillati</taxon>
        <taxon>Bacillota</taxon>
        <taxon>Clostridia</taxon>
        <taxon>Peptostreptococcales</taxon>
        <taxon>Peptostreptococcaceae</taxon>
        <taxon>Terrisporobacter</taxon>
    </lineage>
</organism>
<comment type="caution">
    <text evidence="5">The sequence shown here is derived from an EMBL/GenBank/DDBJ whole genome shotgun (WGS) entry which is preliminary data.</text>
</comment>
<evidence type="ECO:0000256" key="1">
    <source>
        <dbReference type="ARBA" id="ARBA00022723"/>
    </source>
</evidence>
<keyword evidence="3" id="KW-0411">Iron-sulfur</keyword>
<gene>
    <name evidence="5" type="ORF">NSA58_13255</name>
</gene>
<dbReference type="PROSITE" id="PS51379">
    <property type="entry name" value="4FE4S_FER_2"/>
    <property type="match status" value="1"/>
</dbReference>
<dbReference type="Gene3D" id="3.30.70.20">
    <property type="match status" value="1"/>
</dbReference>
<evidence type="ECO:0000256" key="3">
    <source>
        <dbReference type="ARBA" id="ARBA00023014"/>
    </source>
</evidence>
<dbReference type="AlphaFoldDB" id="A0A9X2S4R6"/>
<dbReference type="GO" id="GO:0051536">
    <property type="term" value="F:iron-sulfur cluster binding"/>
    <property type="evidence" value="ECO:0007669"/>
    <property type="project" value="UniProtKB-KW"/>
</dbReference>
<dbReference type="PROSITE" id="PS00198">
    <property type="entry name" value="4FE4S_FER_1"/>
    <property type="match status" value="1"/>
</dbReference>
<dbReference type="InterPro" id="IPR017896">
    <property type="entry name" value="4Fe4S_Fe-S-bd"/>
</dbReference>
<dbReference type="Pfam" id="PF13370">
    <property type="entry name" value="Fer4_13"/>
    <property type="match status" value="1"/>
</dbReference>
<evidence type="ECO:0000313" key="6">
    <source>
        <dbReference type="Proteomes" id="UP001140817"/>
    </source>
</evidence>